<protein>
    <submittedName>
        <fullName evidence="2">Replication protein A</fullName>
    </submittedName>
</protein>
<evidence type="ECO:0000313" key="2">
    <source>
        <dbReference type="EMBL" id="ATQ68879.1"/>
    </source>
</evidence>
<dbReference type="AlphaFoldDB" id="A0A2D2D204"/>
<evidence type="ECO:0000256" key="1">
    <source>
        <dbReference type="SAM" id="MobiDB-lite"/>
    </source>
</evidence>
<gene>
    <name evidence="2" type="ORF">CQW49_14040</name>
</gene>
<dbReference type="Pfam" id="PF10134">
    <property type="entry name" value="RPA"/>
    <property type="match status" value="1"/>
</dbReference>
<dbReference type="STRING" id="595536.GCA_000178815_02362"/>
<keyword evidence="3" id="KW-1185">Reference proteome</keyword>
<proteinExistence type="predicted"/>
<dbReference type="Proteomes" id="UP000230709">
    <property type="component" value="Chromosome"/>
</dbReference>
<sequence length="388" mass="43888">MSRRLPVISSERSRLHPFVIATGDASPRDQRDLMERPFFSLAKAKRTTPILYEAAGARVEVFAMPEHGMATIWDADVLIWAASQIVEAENQGLTTSRFLRFTPYQLLKAVGRATGARDYKLLKGALTRLQSTAICTTIRNGEHWRRSQFSWINEWEECVTRDGRVEGMEFVLPEWFYRGVIDRSLVLAIDPAYFRLTGGVERWLYRVARKHAGRQKQGWNFDIPHLHQKSGSLARLRDFAIDIRLIVRRQSLPGYRLRIEHEGRRELLHILPIDLSTAPVDKPVETLGTSGALGIGISGAPLSGLRARGGQLTLWPEEKIPALNLESNRDSNFCLRPAGVEITSERSRAPKHPFEKNTPDTTFRKSGFTDDATFEAPVPFDEREGDAS</sequence>
<reference evidence="3" key="1">
    <citation type="submission" date="2017-10" db="EMBL/GenBank/DDBJ databases">
        <title>Completed PacBio SMRT sequence of Methylosinus trichosporium OB3b reveals presence of a third large plasmid.</title>
        <authorList>
            <person name="Charles T.C."/>
            <person name="Lynch M.D.J."/>
            <person name="Heil J.R."/>
            <person name="Cheng J."/>
        </authorList>
    </citation>
    <scope>NUCLEOTIDE SEQUENCE [LARGE SCALE GENOMIC DNA]</scope>
    <source>
        <strain evidence="3">OB3b</strain>
    </source>
</reference>
<dbReference type="KEGG" id="mtw:CQW49_14040"/>
<dbReference type="RefSeq" id="WP_003612073.1">
    <property type="nucleotide sequence ID" value="NZ_ADVE02000001.1"/>
</dbReference>
<feature type="compositionally biased region" description="Basic and acidic residues" evidence="1">
    <location>
        <begin position="344"/>
        <end position="358"/>
    </location>
</feature>
<name>A0A2D2D204_METT3</name>
<dbReference type="EMBL" id="CP023737">
    <property type="protein sequence ID" value="ATQ68879.1"/>
    <property type="molecule type" value="Genomic_DNA"/>
</dbReference>
<evidence type="ECO:0000313" key="3">
    <source>
        <dbReference type="Proteomes" id="UP000230709"/>
    </source>
</evidence>
<dbReference type="InterPro" id="IPR018777">
    <property type="entry name" value="Replication_initiator_prot_A"/>
</dbReference>
<accession>A0A2D2D204</accession>
<feature type="region of interest" description="Disordered" evidence="1">
    <location>
        <begin position="344"/>
        <end position="388"/>
    </location>
</feature>
<organism evidence="2 3">
    <name type="scientific">Methylosinus trichosporium (strain ATCC 35070 / NCIMB 11131 / UNIQEM 75 / OB3b)</name>
    <dbReference type="NCBI Taxonomy" id="595536"/>
    <lineage>
        <taxon>Bacteria</taxon>
        <taxon>Pseudomonadati</taxon>
        <taxon>Pseudomonadota</taxon>
        <taxon>Alphaproteobacteria</taxon>
        <taxon>Hyphomicrobiales</taxon>
        <taxon>Methylocystaceae</taxon>
        <taxon>Methylosinus</taxon>
    </lineage>
</organism>